<keyword evidence="3 5" id="KW-1133">Transmembrane helix</keyword>
<comment type="caution">
    <text evidence="7">The sequence shown here is derived from an EMBL/GenBank/DDBJ whole genome shotgun (WGS) entry which is preliminary data.</text>
</comment>
<reference evidence="7" key="1">
    <citation type="submission" date="2020-10" db="EMBL/GenBank/DDBJ databases">
        <authorList>
            <person name="Castelo-Branco R."/>
            <person name="Eusebio N."/>
            <person name="Adriana R."/>
            <person name="Vieira A."/>
            <person name="Brugerolle De Fraissinette N."/>
            <person name="Rezende De Castro R."/>
            <person name="Schneider M.P."/>
            <person name="Vasconcelos V."/>
            <person name="Leao P.N."/>
        </authorList>
    </citation>
    <scope>NUCLEOTIDE SEQUENCE</scope>
    <source>
        <strain evidence="7">LEGE 06105</strain>
    </source>
</reference>
<keyword evidence="4 5" id="KW-0472">Membrane</keyword>
<dbReference type="PANTHER" id="PTHR37422:SF13">
    <property type="entry name" value="LIPOPOLYSACCHARIDE BIOSYNTHESIS PROTEIN PA4999-RELATED"/>
    <property type="match status" value="1"/>
</dbReference>
<accession>A0A8J7EYP1</accession>
<dbReference type="Pfam" id="PF04932">
    <property type="entry name" value="Wzy_C"/>
    <property type="match status" value="1"/>
</dbReference>
<feature type="transmembrane region" description="Helical" evidence="5">
    <location>
        <begin position="117"/>
        <end position="136"/>
    </location>
</feature>
<organism evidence="7 8">
    <name type="scientific">Plectonema cf. radiosum LEGE 06105</name>
    <dbReference type="NCBI Taxonomy" id="945769"/>
    <lineage>
        <taxon>Bacteria</taxon>
        <taxon>Bacillati</taxon>
        <taxon>Cyanobacteriota</taxon>
        <taxon>Cyanophyceae</taxon>
        <taxon>Oscillatoriophycideae</taxon>
        <taxon>Oscillatoriales</taxon>
        <taxon>Microcoleaceae</taxon>
        <taxon>Plectonema</taxon>
    </lineage>
</organism>
<feature type="transmembrane region" description="Helical" evidence="5">
    <location>
        <begin position="171"/>
        <end position="188"/>
    </location>
</feature>
<feature type="transmembrane region" description="Helical" evidence="5">
    <location>
        <begin position="424"/>
        <end position="441"/>
    </location>
</feature>
<evidence type="ECO:0000256" key="1">
    <source>
        <dbReference type="ARBA" id="ARBA00004141"/>
    </source>
</evidence>
<evidence type="ECO:0000256" key="2">
    <source>
        <dbReference type="ARBA" id="ARBA00022692"/>
    </source>
</evidence>
<feature type="transmembrane region" description="Helical" evidence="5">
    <location>
        <begin position="20"/>
        <end position="49"/>
    </location>
</feature>
<feature type="transmembrane region" description="Helical" evidence="5">
    <location>
        <begin position="85"/>
        <end position="105"/>
    </location>
</feature>
<dbReference type="InterPro" id="IPR007016">
    <property type="entry name" value="O-antigen_ligase-rel_domated"/>
</dbReference>
<sequence length="452" mass="51916">MTKNQFFWQPHPNPKLQLPWYLTQLGLLIFPLIPALGAISFIIASVGTWRLQYRTINNRPLNWGFAVLSVLLIATTGLADDKLAAFLGLFNFLPFFLLFAALSALIQTITQLRQLSWILVIGSIPVVFIGVGHMFWGWSLSPFWEIIFGWKLPQGINPTTRMASVMMNSNILAAYLLTVFIVGLGLWIENWQQINTIKKQVNNTNTKFRISSFCNPFVFLTLTLIGDFVALILTHSRNGWGSVIFACIAYAFYQSWYWMIAGITAVVVSVMAAARAPLPIAELFRKVIPQFFWIRLHNEVYSNAPLPIHRKSLWEFAWSLMVQRPWSGWGLRNFSLLYQAQTQYWLGHPHNLFLMLSAETGLPTTIFFFGLLTWLFIMGIRLLQNAKSLPNQDKLIFFSYLLAFVVWMIFNTVDVTIFDFRLNTLLWLTLAAICGVIYNYSHNLKSNKVDNF</sequence>
<name>A0A8J7EYP1_9CYAN</name>
<feature type="transmembrane region" description="Helical" evidence="5">
    <location>
        <begin position="217"/>
        <end position="236"/>
    </location>
</feature>
<feature type="transmembrane region" description="Helical" evidence="5">
    <location>
        <begin position="366"/>
        <end position="383"/>
    </location>
</feature>
<dbReference type="GO" id="GO:0016020">
    <property type="term" value="C:membrane"/>
    <property type="evidence" value="ECO:0007669"/>
    <property type="project" value="UniProtKB-SubCell"/>
</dbReference>
<keyword evidence="7" id="KW-0436">Ligase</keyword>
<feature type="transmembrane region" description="Helical" evidence="5">
    <location>
        <begin position="256"/>
        <end position="276"/>
    </location>
</feature>
<dbReference type="GO" id="GO:0016874">
    <property type="term" value="F:ligase activity"/>
    <property type="evidence" value="ECO:0007669"/>
    <property type="project" value="UniProtKB-KW"/>
</dbReference>
<evidence type="ECO:0000256" key="3">
    <source>
        <dbReference type="ARBA" id="ARBA00022989"/>
    </source>
</evidence>
<gene>
    <name evidence="7" type="ORF">IQ247_05830</name>
</gene>
<feature type="transmembrane region" description="Helical" evidence="5">
    <location>
        <begin position="61"/>
        <end position="79"/>
    </location>
</feature>
<keyword evidence="8" id="KW-1185">Reference proteome</keyword>
<evidence type="ECO:0000259" key="6">
    <source>
        <dbReference type="Pfam" id="PF04932"/>
    </source>
</evidence>
<proteinExistence type="predicted"/>
<feature type="transmembrane region" description="Helical" evidence="5">
    <location>
        <begin position="329"/>
        <end position="346"/>
    </location>
</feature>
<dbReference type="Proteomes" id="UP000620559">
    <property type="component" value="Unassembled WGS sequence"/>
</dbReference>
<dbReference type="InterPro" id="IPR051533">
    <property type="entry name" value="WaaL-like"/>
</dbReference>
<evidence type="ECO:0000256" key="4">
    <source>
        <dbReference type="ARBA" id="ARBA00023136"/>
    </source>
</evidence>
<evidence type="ECO:0000256" key="5">
    <source>
        <dbReference type="SAM" id="Phobius"/>
    </source>
</evidence>
<evidence type="ECO:0000313" key="7">
    <source>
        <dbReference type="EMBL" id="MBE9212233.1"/>
    </source>
</evidence>
<feature type="transmembrane region" description="Helical" evidence="5">
    <location>
        <begin position="395"/>
        <end position="418"/>
    </location>
</feature>
<protein>
    <submittedName>
        <fullName evidence="7">O-antigen ligase family protein</fullName>
    </submittedName>
</protein>
<feature type="domain" description="O-antigen ligase-related" evidence="6">
    <location>
        <begin position="224"/>
        <end position="369"/>
    </location>
</feature>
<keyword evidence="2 5" id="KW-0812">Transmembrane</keyword>
<evidence type="ECO:0000313" key="8">
    <source>
        <dbReference type="Proteomes" id="UP000620559"/>
    </source>
</evidence>
<dbReference type="AlphaFoldDB" id="A0A8J7EYP1"/>
<dbReference type="RefSeq" id="WP_193917981.1">
    <property type="nucleotide sequence ID" value="NZ_JADEWL010000012.1"/>
</dbReference>
<dbReference type="EMBL" id="JADEWL010000012">
    <property type="protein sequence ID" value="MBE9212233.1"/>
    <property type="molecule type" value="Genomic_DNA"/>
</dbReference>
<dbReference type="PANTHER" id="PTHR37422">
    <property type="entry name" value="TEICHURONIC ACID BIOSYNTHESIS PROTEIN TUAE"/>
    <property type="match status" value="1"/>
</dbReference>
<comment type="subcellular location">
    <subcellularLocation>
        <location evidence="1">Membrane</location>
        <topology evidence="1">Multi-pass membrane protein</topology>
    </subcellularLocation>
</comment>